<dbReference type="EMBL" id="BKCJ010150334">
    <property type="protein sequence ID" value="GEY07985.1"/>
    <property type="molecule type" value="Genomic_DNA"/>
</dbReference>
<reference evidence="2" key="1">
    <citation type="journal article" date="2019" name="Sci. Rep.">
        <title>Draft genome of Tanacetum cinerariifolium, the natural source of mosquito coil.</title>
        <authorList>
            <person name="Yamashiro T."/>
            <person name="Shiraishi A."/>
            <person name="Satake H."/>
            <person name="Nakayama K."/>
        </authorList>
    </citation>
    <scope>NUCLEOTIDE SEQUENCE</scope>
</reference>
<evidence type="ECO:0000313" key="1">
    <source>
        <dbReference type="EMBL" id="GEY04162.1"/>
    </source>
</evidence>
<protein>
    <submittedName>
        <fullName evidence="2">Uncharacterized protein</fullName>
    </submittedName>
</protein>
<proteinExistence type="predicted"/>
<gene>
    <name evidence="1" type="ORF">Tci_376136</name>
    <name evidence="2" type="ORF">Tci_379959</name>
</gene>
<accession>A0A699HEE2</accession>
<dbReference type="AlphaFoldDB" id="A0A699HEE2"/>
<comment type="caution">
    <text evidence="2">The sequence shown here is derived from an EMBL/GenBank/DDBJ whole genome shotgun (WGS) entry which is preliminary data.</text>
</comment>
<evidence type="ECO:0000313" key="2">
    <source>
        <dbReference type="EMBL" id="GEY07985.1"/>
    </source>
</evidence>
<organism evidence="2">
    <name type="scientific">Tanacetum cinerariifolium</name>
    <name type="common">Dalmatian daisy</name>
    <name type="synonym">Chrysanthemum cinerariifolium</name>
    <dbReference type="NCBI Taxonomy" id="118510"/>
    <lineage>
        <taxon>Eukaryota</taxon>
        <taxon>Viridiplantae</taxon>
        <taxon>Streptophyta</taxon>
        <taxon>Embryophyta</taxon>
        <taxon>Tracheophyta</taxon>
        <taxon>Spermatophyta</taxon>
        <taxon>Magnoliopsida</taxon>
        <taxon>eudicotyledons</taxon>
        <taxon>Gunneridae</taxon>
        <taxon>Pentapetalae</taxon>
        <taxon>asterids</taxon>
        <taxon>campanulids</taxon>
        <taxon>Asterales</taxon>
        <taxon>Asteraceae</taxon>
        <taxon>Asteroideae</taxon>
        <taxon>Anthemideae</taxon>
        <taxon>Anthemidinae</taxon>
        <taxon>Tanacetum</taxon>
    </lineage>
</organism>
<name>A0A699HEE2_TANCI</name>
<dbReference type="EMBL" id="BKCJ010147540">
    <property type="protein sequence ID" value="GEY04162.1"/>
    <property type="molecule type" value="Genomic_DNA"/>
</dbReference>
<feature type="non-terminal residue" evidence="2">
    <location>
        <position position="1"/>
    </location>
</feature>
<sequence length="112" mass="12712">TTVTPKKWPDKSKNMARNSKVPAFDLGNAVFDDNIVDDEVSITGARETDECIWYTNVDPNKGYRAMEVFSRKLVPDLYMSGYYNLDEPEIEGWLSDDVYMPIMPDGIIGARP</sequence>